<evidence type="ECO:0000256" key="1">
    <source>
        <dbReference type="ARBA" id="ARBA00007825"/>
    </source>
</evidence>
<dbReference type="GO" id="GO:0008199">
    <property type="term" value="F:ferric iron binding"/>
    <property type="evidence" value="ECO:0007669"/>
    <property type="project" value="InterPro"/>
</dbReference>
<dbReference type="InterPro" id="IPR024756">
    <property type="entry name" value="PCDO_beta_N"/>
</dbReference>
<dbReference type="PANTHER" id="PTHR33711:SF10">
    <property type="entry name" value="INTRADIOL RING-CLEAVAGE DIOXYGENASES DOMAIN-CONTAINING PROTEIN"/>
    <property type="match status" value="1"/>
</dbReference>
<accession>A0A8J3LZY5</accession>
<sequence>MDDIPKSAATYPPGHPTQADIDAEIADIRKNKPTSSDPNWGDHRTLIDYPPYRSSILRHPSANLELVDPETIELASPAFGHRDVHWTEYDLTTQVNGEPQGERIIVTGRVTDADGRPAANQLVEIWQANAGGRYRQKKERHPAPLDPNFNGVGRVITNDQGEYKFVSIKPGAYPWPNHENAWRPAHIHFSVFGNEFTERMVTQMYFPGDQLMPLDPIFQSITSPIGQKSLIAKYDHDVTVPNWALGYRWDIVLNGRNRTWFSSVDGPEEDE</sequence>
<keyword evidence="6" id="KW-1185">Reference proteome</keyword>
<evidence type="ECO:0000259" key="4">
    <source>
        <dbReference type="PROSITE" id="PS00083"/>
    </source>
</evidence>
<comment type="similarity">
    <text evidence="1">Belongs to the intradiol ring-cleavage dioxygenase family.</text>
</comment>
<dbReference type="InterPro" id="IPR015889">
    <property type="entry name" value="Intradiol_dOase_core"/>
</dbReference>
<comment type="caution">
    <text evidence="5">The sequence shown here is derived from an EMBL/GenBank/DDBJ whole genome shotgun (WGS) entry which is preliminary data.</text>
</comment>
<dbReference type="PANTHER" id="PTHR33711">
    <property type="entry name" value="DIOXYGENASE, PUTATIVE (AFU_ORTHOLOGUE AFUA_2G02910)-RELATED"/>
    <property type="match status" value="1"/>
</dbReference>
<dbReference type="AlphaFoldDB" id="A0A8J3LZY5"/>
<gene>
    <name evidence="5" type="primary">pcaH</name>
    <name evidence="5" type="ORF">GCM10011600_14840</name>
</gene>
<evidence type="ECO:0000256" key="2">
    <source>
        <dbReference type="ARBA" id="ARBA00022964"/>
    </source>
</evidence>
<evidence type="ECO:0000256" key="3">
    <source>
        <dbReference type="ARBA" id="ARBA00023002"/>
    </source>
</evidence>
<proteinExistence type="inferred from homology"/>
<dbReference type="Gene3D" id="2.60.130.10">
    <property type="entry name" value="Aromatic compound dioxygenase"/>
    <property type="match status" value="1"/>
</dbReference>
<dbReference type="InterPro" id="IPR050770">
    <property type="entry name" value="Intradiol_RC_Dioxygenase"/>
</dbReference>
<feature type="domain" description="Intradiol ring-cleavage dioxygenases" evidence="4">
    <location>
        <begin position="106"/>
        <end position="134"/>
    </location>
</feature>
<protein>
    <submittedName>
        <fullName evidence="5">Protocatechuate 3,4-dioxygenase subunit beta</fullName>
    </submittedName>
</protein>
<name>A0A8J3LZY5_9MICO</name>
<dbReference type="EMBL" id="BNAI01000002">
    <property type="protein sequence ID" value="GHF14903.1"/>
    <property type="molecule type" value="Genomic_DNA"/>
</dbReference>
<dbReference type="Pfam" id="PF00775">
    <property type="entry name" value="Dioxygenase_C"/>
    <property type="match status" value="1"/>
</dbReference>
<keyword evidence="3" id="KW-0560">Oxidoreductase</keyword>
<evidence type="ECO:0000313" key="5">
    <source>
        <dbReference type="EMBL" id="GHF14903.1"/>
    </source>
</evidence>
<dbReference type="InterPro" id="IPR012785">
    <property type="entry name" value="Protocat_dOase_b"/>
</dbReference>
<dbReference type="Pfam" id="PF12391">
    <property type="entry name" value="PCDO_beta_N"/>
    <property type="match status" value="1"/>
</dbReference>
<dbReference type="PROSITE" id="PS00083">
    <property type="entry name" value="INTRADIOL_DIOXYGENAS"/>
    <property type="match status" value="1"/>
</dbReference>
<reference evidence="5" key="2">
    <citation type="submission" date="2020-09" db="EMBL/GenBank/DDBJ databases">
        <authorList>
            <person name="Sun Q."/>
            <person name="Zhou Y."/>
        </authorList>
    </citation>
    <scope>NUCLEOTIDE SEQUENCE</scope>
    <source>
        <strain evidence="5">CGMCC 1.16548</strain>
    </source>
</reference>
<dbReference type="GO" id="GO:0018578">
    <property type="term" value="F:protocatechuate 3,4-dioxygenase activity"/>
    <property type="evidence" value="ECO:0007669"/>
    <property type="project" value="InterPro"/>
</dbReference>
<organism evidence="5 6">
    <name type="scientific">Pseudolysinimonas yzui</name>
    <dbReference type="NCBI Taxonomy" id="2708254"/>
    <lineage>
        <taxon>Bacteria</taxon>
        <taxon>Bacillati</taxon>
        <taxon>Actinomycetota</taxon>
        <taxon>Actinomycetes</taxon>
        <taxon>Micrococcales</taxon>
        <taxon>Microbacteriaceae</taxon>
        <taxon>Pseudolysinimonas</taxon>
    </lineage>
</organism>
<dbReference type="SUPFAM" id="SSF49482">
    <property type="entry name" value="Aromatic compound dioxygenase"/>
    <property type="match status" value="1"/>
</dbReference>
<dbReference type="Proteomes" id="UP000617531">
    <property type="component" value="Unassembled WGS sequence"/>
</dbReference>
<dbReference type="InterPro" id="IPR000627">
    <property type="entry name" value="Intradiol_dOase_C"/>
</dbReference>
<keyword evidence="2" id="KW-0223">Dioxygenase</keyword>
<dbReference type="NCBIfam" id="TIGR02422">
    <property type="entry name" value="protocat_beta"/>
    <property type="match status" value="1"/>
</dbReference>
<dbReference type="RefSeq" id="WP_191282824.1">
    <property type="nucleotide sequence ID" value="NZ_BNAI01000002.1"/>
</dbReference>
<dbReference type="GO" id="GO:0019619">
    <property type="term" value="P:3,4-dihydroxybenzoate catabolic process"/>
    <property type="evidence" value="ECO:0007669"/>
    <property type="project" value="InterPro"/>
</dbReference>
<reference evidence="5" key="1">
    <citation type="journal article" date="2014" name="Int. J. Syst. Evol. Microbiol.">
        <title>Complete genome sequence of Corynebacterium casei LMG S-19264T (=DSM 44701T), isolated from a smear-ripened cheese.</title>
        <authorList>
            <consortium name="US DOE Joint Genome Institute (JGI-PGF)"/>
            <person name="Walter F."/>
            <person name="Albersmeier A."/>
            <person name="Kalinowski J."/>
            <person name="Ruckert C."/>
        </authorList>
    </citation>
    <scope>NUCLEOTIDE SEQUENCE</scope>
    <source>
        <strain evidence="5">CGMCC 1.16548</strain>
    </source>
</reference>
<evidence type="ECO:0000313" key="6">
    <source>
        <dbReference type="Proteomes" id="UP000617531"/>
    </source>
</evidence>